<proteinExistence type="predicted"/>
<comment type="caution">
    <text evidence="1">The sequence shown here is derived from an EMBL/GenBank/DDBJ whole genome shotgun (WGS) entry which is preliminary data.</text>
</comment>
<organism evidence="1 2">
    <name type="scientific">Giardia intestinalis</name>
    <name type="common">Giardia lamblia</name>
    <dbReference type="NCBI Taxonomy" id="5741"/>
    <lineage>
        <taxon>Eukaryota</taxon>
        <taxon>Metamonada</taxon>
        <taxon>Diplomonadida</taxon>
        <taxon>Hexamitidae</taxon>
        <taxon>Giardiinae</taxon>
        <taxon>Giardia</taxon>
    </lineage>
</organism>
<dbReference type="EMBL" id="AHHH01000009">
    <property type="protein sequence ID" value="ESU45171.1"/>
    <property type="molecule type" value="Genomic_DNA"/>
</dbReference>
<dbReference type="VEuPathDB" id="GiardiaDB:GL50803_0017200"/>
<dbReference type="VEuPathDB" id="GiardiaDB:QR46_3914"/>
<evidence type="ECO:0000313" key="1">
    <source>
        <dbReference type="EMBL" id="ESU45171.1"/>
    </source>
</evidence>
<dbReference type="VEuPathDB" id="GiardiaDB:GL50581_1370"/>
<sequence>MHVSLDLDVSPTSRLPAGQWFMIRAGVREADPGESYSLTQEPIEETQREPRQTLWFFVRFLSKEKSEHLDHHSYMLRIPRRAVANDLSSILLVDLLIQGIVSNEYTSYDQPWEQHADSSDAVLLGRYRVSLVDLLGSRGQSQTVSIMSLIEDSKLADLTVQYQLFTGAKMDRYVIVTMDRPGEKGYLSLCACVKEAGYVSYYVVYQDITSGAKTGPIFELAIPYDVLLCYSSVYGLTIADKGETDIPASSVIGRMELKKLGLDLLSSSRDSQASIRLPSNSSLSTTHKQRRSAIGLRYIGKQSEVDQILYIVIDDSLSMRFECLKVGVSANVRTLIQTILKTTSQLVNDNEMGKDKCTDPLPIIPWMEIPISGAKWSLKEAVEALQSHISDSNAFVRNSGLSERPFGRPSYDPVISKGIYVLALSNDALHATILHACISECNSVVFLLFCFLDQNAEASKLLARHSNVIIFDILRPNYTQLQHVLLSICGCIRYSAESGKRRQCICSYHAK</sequence>
<reference evidence="2" key="1">
    <citation type="submission" date="2012-02" db="EMBL/GenBank/DDBJ databases">
        <title>Genome sequencing of Giardia lamblia Genotypes A2 and B isolates (DH and GS) and comparative analysis with the genomes of Genotypes A1 and E (WB and Pig).</title>
        <authorList>
            <person name="Adam R."/>
            <person name="Dahlstrom E."/>
            <person name="Martens C."/>
            <person name="Bruno D."/>
            <person name="Barbian K."/>
            <person name="Porcella S.F."/>
            <person name="Nash T."/>
        </authorList>
    </citation>
    <scope>NUCLEOTIDE SEQUENCE</scope>
    <source>
        <strain evidence="2">GS</strain>
    </source>
</reference>
<accession>V6U2H1</accession>
<dbReference type="VEuPathDB" id="GiardiaDB:DHA2_151037"/>
<name>V6U2H1_GIAIN</name>
<protein>
    <submittedName>
        <fullName evidence="1">Uncharacterized protein</fullName>
    </submittedName>
</protein>
<dbReference type="Proteomes" id="UP000018040">
    <property type="component" value="Unassembled WGS sequence"/>
</dbReference>
<dbReference type="OrthoDB" id="10254786at2759"/>
<evidence type="ECO:0000313" key="2">
    <source>
        <dbReference type="Proteomes" id="UP000018040"/>
    </source>
</evidence>
<reference evidence="1 2" key="2">
    <citation type="journal article" date="2013" name="Genome Biol. Evol.">
        <title>Genome sequencing of Giardia lamblia genotypes A2 and B isolates (DH and GS) and comparative analysis with the genomes of genotypes A1 and E (WB and Pig).</title>
        <authorList>
            <person name="Adam R.D."/>
            <person name="Dahlstrom E.W."/>
            <person name="Martens C.A."/>
            <person name="Bruno D.P."/>
            <person name="Barbian K.D."/>
            <person name="Ricklefs S.M."/>
            <person name="Hernandez M.M."/>
            <person name="Narla N.P."/>
            <person name="Patel R.B."/>
            <person name="Porcella S.F."/>
            <person name="Nash T.E."/>
        </authorList>
    </citation>
    <scope>NUCLEOTIDE SEQUENCE [LARGE SCALE GENOMIC DNA]</scope>
    <source>
        <strain evidence="1 2">GS</strain>
    </source>
</reference>
<dbReference type="AlphaFoldDB" id="V6U2H1"/>
<gene>
    <name evidence="1" type="ORF">GSB_150625</name>
</gene>